<dbReference type="Proteomes" id="UP000467700">
    <property type="component" value="Unassembled WGS sequence"/>
</dbReference>
<evidence type="ECO:0000313" key="3">
    <source>
        <dbReference type="EMBL" id="CAA7265639.1"/>
    </source>
</evidence>
<keyword evidence="2" id="KW-0812">Transmembrane</keyword>
<organism evidence="3 4">
    <name type="scientific">Cyclocybe aegerita</name>
    <name type="common">Black poplar mushroom</name>
    <name type="synonym">Agrocybe aegerita</name>
    <dbReference type="NCBI Taxonomy" id="1973307"/>
    <lineage>
        <taxon>Eukaryota</taxon>
        <taxon>Fungi</taxon>
        <taxon>Dikarya</taxon>
        <taxon>Basidiomycota</taxon>
        <taxon>Agaricomycotina</taxon>
        <taxon>Agaricomycetes</taxon>
        <taxon>Agaricomycetidae</taxon>
        <taxon>Agaricales</taxon>
        <taxon>Agaricineae</taxon>
        <taxon>Bolbitiaceae</taxon>
        <taxon>Cyclocybe</taxon>
    </lineage>
</organism>
<feature type="transmembrane region" description="Helical" evidence="2">
    <location>
        <begin position="374"/>
        <end position="395"/>
    </location>
</feature>
<evidence type="ECO:0000256" key="1">
    <source>
        <dbReference type="SAM" id="MobiDB-lite"/>
    </source>
</evidence>
<dbReference type="AlphaFoldDB" id="A0A8S0VS26"/>
<feature type="region of interest" description="Disordered" evidence="1">
    <location>
        <begin position="94"/>
        <end position="141"/>
    </location>
</feature>
<gene>
    <name evidence="3" type="ORF">AAE3_LOCUS7941</name>
</gene>
<feature type="compositionally biased region" description="Low complexity" evidence="1">
    <location>
        <begin position="96"/>
        <end position="140"/>
    </location>
</feature>
<feature type="transmembrane region" description="Helical" evidence="2">
    <location>
        <begin position="447"/>
        <end position="465"/>
    </location>
</feature>
<reference evidence="3 4" key="1">
    <citation type="submission" date="2020-01" db="EMBL/GenBank/DDBJ databases">
        <authorList>
            <person name="Gupta K D."/>
        </authorList>
    </citation>
    <scope>NUCLEOTIDE SEQUENCE [LARGE SCALE GENOMIC DNA]</scope>
</reference>
<evidence type="ECO:0000256" key="2">
    <source>
        <dbReference type="SAM" id="Phobius"/>
    </source>
</evidence>
<keyword evidence="4" id="KW-1185">Reference proteome</keyword>
<keyword evidence="2" id="KW-0472">Membrane</keyword>
<feature type="transmembrane region" description="Helical" evidence="2">
    <location>
        <begin position="311"/>
        <end position="330"/>
    </location>
</feature>
<evidence type="ECO:0000313" key="4">
    <source>
        <dbReference type="Proteomes" id="UP000467700"/>
    </source>
</evidence>
<dbReference type="EMBL" id="CACVBS010000050">
    <property type="protein sequence ID" value="CAA7265639.1"/>
    <property type="molecule type" value="Genomic_DNA"/>
</dbReference>
<accession>A0A8S0VS26</accession>
<feature type="transmembrane region" description="Helical" evidence="2">
    <location>
        <begin position="235"/>
        <end position="255"/>
    </location>
</feature>
<comment type="caution">
    <text evidence="3">The sequence shown here is derived from an EMBL/GenBank/DDBJ whole genome shotgun (WGS) entry which is preliminary data.</text>
</comment>
<proteinExistence type="predicted"/>
<sequence length="487" mass="52045">MPSHTESSPLLPLPSPVFTPTRVYYLDNLRTVLVALLIVHHAALTSTASASSESGSVERRIEQRILGVFTTTNEAFLWSAFYLVSGCSSSLAHAKASGNTNANENANGNTNSANANPNPNAISNGSTNPTTPNTNTTANPHLTFLKDHPLPHATHALVWSTLGRTALAQVLTSTSAGQAIFGGRKQLEAHLSGPAAYLALLVVLDCVHVCVRALRLGSGSGTPRMWVSLTRVRGWGGFVVALAGVGLVVCTYLNVTEGCTGTFKFPDVLVSALDRPLPDAPLSCIIAYTIGAHWLTIKASLSPTPTPISRLIFPFVLAASYTFLTLLSLLSPSISRYIQPDRAKPPLALPPPSSLTPVPRGRTLPHAGPNAHTLAFILWDVLTSLILPLALLWLFSSSSSASLLRRPWAVRSQGTWKKGYALTYVHMVPVLVVRKVLSGVGMRMGELVRVGVVVAVALVMAWGVVRGVEVVVGRVVRVVGLVRRRWR</sequence>
<name>A0A8S0VS26_CYCAE</name>
<protein>
    <recommendedName>
        <fullName evidence="5">Acyltransferase 3 domain-containing protein</fullName>
    </recommendedName>
</protein>
<feature type="transmembrane region" description="Helical" evidence="2">
    <location>
        <begin position="280"/>
        <end position="299"/>
    </location>
</feature>
<keyword evidence="2" id="KW-1133">Transmembrane helix</keyword>
<dbReference type="OrthoDB" id="10586569at2759"/>
<evidence type="ECO:0008006" key="5">
    <source>
        <dbReference type="Google" id="ProtNLM"/>
    </source>
</evidence>